<sequence>MFGFIASFKCVFNKKVKYLTLATLAASLVVFPVYAQSRLTRLVFIYPPLNLSLGIDSLELFANEGVVNNELAFYMNLAGVNEEQKEAFRQALLKKADLDPVEVSRFFNTPMGEELLTRVGKLFSIQGGRNGKYAMRGAMVQAAFDEKEGLTLLNFLRHLAVNMQFNLLEVFEAASLLERLGEGTNAIVAEMKTLSSQQAQLETVPDFSTLGDIRQPGGYGVAPSRQIRLFDESRQREFNLLLVQPQRWREGKTPVVILSHGLASRPEDFEQRAKQLASYGFVVALPQHPGSDFNQLQAMLQGFSREVFKVNEFIDRPLDVSYVIDELERRNSREFGGRLDLNNVGVMGHSFGGYNALAVAGASLNFATLEATCNQDIWGPNLSLLLQCRALELPRKDYNFRDERVTSALVINPVTSAVFGAEGLSSVTIPVMLGAGSSDPATPAAIEQLKAFVWINTDDKYFVLVEGQAHVNFSQLDGQMQAVLDSLPELKLPKQQILDTYGNALLVAFSQVHTAKNEQYRPFLSASYGNYISRQPNPMYLVRSEAEVPLSELFNSRRTSRLPAIYPRNFIPNND</sequence>
<dbReference type="OrthoDB" id="422423at2"/>
<dbReference type="GO" id="GO:0016042">
    <property type="term" value="P:lipid catabolic process"/>
    <property type="evidence" value="ECO:0007669"/>
    <property type="project" value="UniProtKB-KW"/>
</dbReference>
<evidence type="ECO:0000313" key="5">
    <source>
        <dbReference type="EMBL" id="ACB50967.1"/>
    </source>
</evidence>
<proteinExistence type="predicted"/>
<dbReference type="PANTHER" id="PTHR10272">
    <property type="entry name" value="PLATELET-ACTIVATING FACTOR ACETYLHYDROLASE"/>
    <property type="match status" value="1"/>
</dbReference>
<dbReference type="InterPro" id="IPR029058">
    <property type="entry name" value="AB_hydrolase_fold"/>
</dbReference>
<accession>B1WXY0</accession>
<dbReference type="KEGG" id="cyt:cce_1617"/>
<evidence type="ECO:0000259" key="4">
    <source>
        <dbReference type="Pfam" id="PF07176"/>
    </source>
</evidence>
<dbReference type="STRING" id="43989.cce_1617"/>
<organism evidence="5 6">
    <name type="scientific">Crocosphaera subtropica (strain ATCC 51142 / BH68)</name>
    <name type="common">Cyanothece sp. (strain ATCC 51142)</name>
    <dbReference type="NCBI Taxonomy" id="43989"/>
    <lineage>
        <taxon>Bacteria</taxon>
        <taxon>Bacillati</taxon>
        <taxon>Cyanobacteriota</taxon>
        <taxon>Cyanophyceae</taxon>
        <taxon>Oscillatoriophycideae</taxon>
        <taxon>Chroococcales</taxon>
        <taxon>Aphanothecaceae</taxon>
        <taxon>Crocosphaera</taxon>
        <taxon>Crocosphaera subtropica</taxon>
    </lineage>
</organism>
<dbReference type="HOGENOM" id="CLU_029435_0_0_3"/>
<dbReference type="Pfam" id="PF07176">
    <property type="entry name" value="DUF1400"/>
    <property type="match status" value="1"/>
</dbReference>
<dbReference type="InterPro" id="IPR010802">
    <property type="entry name" value="DUF1400"/>
</dbReference>
<evidence type="ECO:0000256" key="3">
    <source>
        <dbReference type="ARBA" id="ARBA00023098"/>
    </source>
</evidence>
<keyword evidence="1" id="KW-0378">Hydrolase</keyword>
<dbReference type="GO" id="GO:0003847">
    <property type="term" value="F:1-alkyl-2-acetylglycerophosphocholine esterase activity"/>
    <property type="evidence" value="ECO:0007669"/>
    <property type="project" value="TreeGrafter"/>
</dbReference>
<dbReference type="Gene3D" id="3.40.50.1820">
    <property type="entry name" value="alpha/beta hydrolase"/>
    <property type="match status" value="1"/>
</dbReference>
<keyword evidence="2" id="KW-0442">Lipid degradation</keyword>
<dbReference type="InterPro" id="IPR017395">
    <property type="entry name" value="Chlorophyllase-like"/>
</dbReference>
<dbReference type="eggNOG" id="COG4188">
    <property type="taxonomic scope" value="Bacteria"/>
</dbReference>
<dbReference type="Proteomes" id="UP000001203">
    <property type="component" value="Chromosome circular"/>
</dbReference>
<keyword evidence="6" id="KW-1185">Reference proteome</keyword>
<name>B1WXY0_CROS5</name>
<dbReference type="RefSeq" id="WP_009544420.1">
    <property type="nucleotide sequence ID" value="NC_010546.1"/>
</dbReference>
<dbReference type="PANTHER" id="PTHR10272:SF13">
    <property type="entry name" value="POLY(ETHYLENE TEREPHTHALATE) HYDROLASE"/>
    <property type="match status" value="1"/>
</dbReference>
<evidence type="ECO:0000256" key="1">
    <source>
        <dbReference type="ARBA" id="ARBA00022801"/>
    </source>
</evidence>
<dbReference type="AlphaFoldDB" id="B1WXY0"/>
<evidence type="ECO:0000256" key="2">
    <source>
        <dbReference type="ARBA" id="ARBA00022963"/>
    </source>
</evidence>
<reference evidence="5 6" key="1">
    <citation type="journal article" date="2008" name="Proc. Natl. Acad. Sci. U.S.A.">
        <title>The genome of Cyanothece 51142, a unicellular diazotrophic cyanobacterium important in the marine nitrogen cycle.</title>
        <authorList>
            <person name="Welsh E.A."/>
            <person name="Liberton M."/>
            <person name="Stoeckel J."/>
            <person name="Loh T."/>
            <person name="Elvitigala T."/>
            <person name="Wang C."/>
            <person name="Wollam A."/>
            <person name="Fulton R.S."/>
            <person name="Clifton S.W."/>
            <person name="Jacobs J.M."/>
            <person name="Aurora R."/>
            <person name="Ghosh B.K."/>
            <person name="Sherman L.A."/>
            <person name="Smith R.D."/>
            <person name="Wilson R.K."/>
            <person name="Pakrasi H.B."/>
        </authorList>
    </citation>
    <scope>NUCLEOTIDE SEQUENCE [LARGE SCALE GENOMIC DNA]</scope>
    <source>
        <strain evidence="6">ATCC 51142 / BH68</strain>
    </source>
</reference>
<dbReference type="EMBL" id="CP000806">
    <property type="protein sequence ID" value="ACB50967.1"/>
    <property type="molecule type" value="Genomic_DNA"/>
</dbReference>
<protein>
    <recommendedName>
        <fullName evidence="4">DUF1400 domain-containing protein</fullName>
    </recommendedName>
</protein>
<evidence type="ECO:0000313" key="6">
    <source>
        <dbReference type="Proteomes" id="UP000001203"/>
    </source>
</evidence>
<dbReference type="Pfam" id="PF07224">
    <property type="entry name" value="Chlorophyllase"/>
    <property type="match status" value="1"/>
</dbReference>
<dbReference type="ESTHER" id="cyaa5-b1wxy0">
    <property type="family name" value="Duf_1400"/>
</dbReference>
<feature type="domain" description="DUF1400" evidence="4">
    <location>
        <begin position="41"/>
        <end position="162"/>
    </location>
</feature>
<keyword evidence="3" id="KW-0443">Lipid metabolism</keyword>
<dbReference type="SUPFAM" id="SSF53474">
    <property type="entry name" value="alpha/beta-Hydrolases"/>
    <property type="match status" value="1"/>
</dbReference>
<gene>
    <name evidence="5" type="ordered locus">cce_1617</name>
</gene>